<dbReference type="InterPro" id="IPR045337">
    <property type="entry name" value="MmgE_PrpD_C"/>
</dbReference>
<dbReference type="Gene3D" id="1.10.4100.10">
    <property type="entry name" value="2-methylcitrate dehydratase PrpD"/>
    <property type="match status" value="1"/>
</dbReference>
<gene>
    <name evidence="4" type="ORF">ABLV49_21515</name>
</gene>
<dbReference type="InterPro" id="IPR042183">
    <property type="entry name" value="MmgE/PrpD_sf_1"/>
</dbReference>
<dbReference type="EMBL" id="CP157676">
    <property type="protein sequence ID" value="XBP72649.1"/>
    <property type="molecule type" value="Genomic_DNA"/>
</dbReference>
<evidence type="ECO:0000256" key="1">
    <source>
        <dbReference type="ARBA" id="ARBA00006174"/>
    </source>
</evidence>
<evidence type="ECO:0000259" key="2">
    <source>
        <dbReference type="Pfam" id="PF03972"/>
    </source>
</evidence>
<feature type="domain" description="MmgE/PrpD C-terminal" evidence="3">
    <location>
        <begin position="271"/>
        <end position="429"/>
    </location>
</feature>
<keyword evidence="4" id="KW-0614">Plasmid</keyword>
<geneLocation type="plasmid" evidence="4">
    <name>p1</name>
</geneLocation>
<dbReference type="InterPro" id="IPR036148">
    <property type="entry name" value="MmgE/PrpD_sf"/>
</dbReference>
<name>A0AAU7LYF0_9BURK</name>
<dbReference type="Pfam" id="PF19305">
    <property type="entry name" value="MmgE_PrpD_C"/>
    <property type="match status" value="1"/>
</dbReference>
<sequence length="460" mass="49143">MPTPADLSHDFASMVANTQYENLPASAIEGAKKSILDTIGVILGASGVEPSVRSVVELVREAGGNPESSVLGFGGRAPALMAAFANGAMAHCLDFDDHAPEGHHPSSSIVPAVFALAERAGGVSGREMIAAVAAGQEVFLRLRRNVESRKDWHLTTVLGVFSAAAAAARVLRLSPESVGDAFGYAGMQCCGTMEMMYSTGSSQRGLYAGFSTKGAVLAAMMAQKGISGVQTMFEGKAGLFNVYFGGKYNREGMVADLGKVYSGGEILYKPWPSCGVSHGFIHSTLTLMKEHKLTIDDIKELRVNVGDFGFELCTPIEDRRAPQTSADAKFSIPFCVAVAATHGWPKVEHFFGDGLKDPAVLAAAKKVVPVPDPAFDWNSKLPKGRLDIETVDGRTISMVGDEVPGDAECPMSWDYLYQKFEDTAKLAAVPASMEKMRKVQEMVRHLETLDDATEVLRVLG</sequence>
<dbReference type="Pfam" id="PF03972">
    <property type="entry name" value="MmgE_PrpD_N"/>
    <property type="match status" value="1"/>
</dbReference>
<organism evidence="4">
    <name type="scientific">Polaromonas hydrogenivorans</name>
    <dbReference type="NCBI Taxonomy" id="335476"/>
    <lineage>
        <taxon>Bacteria</taxon>
        <taxon>Pseudomonadati</taxon>
        <taxon>Pseudomonadota</taxon>
        <taxon>Betaproteobacteria</taxon>
        <taxon>Burkholderiales</taxon>
        <taxon>Comamonadaceae</taxon>
        <taxon>Polaromonas</taxon>
    </lineage>
</organism>
<dbReference type="InterPro" id="IPR045336">
    <property type="entry name" value="MmgE_PrpD_N"/>
</dbReference>
<evidence type="ECO:0000313" key="4">
    <source>
        <dbReference type="EMBL" id="XBP72649.1"/>
    </source>
</evidence>
<accession>A0AAU7LYF0</accession>
<reference evidence="4" key="1">
    <citation type="submission" date="2024-05" db="EMBL/GenBank/DDBJ databases">
        <authorList>
            <person name="Bunk B."/>
            <person name="Swiderski J."/>
            <person name="Sproer C."/>
            <person name="Thiel V."/>
        </authorList>
    </citation>
    <scope>NUCLEOTIDE SEQUENCE</scope>
    <source>
        <strain evidence="4">DSM 17735</strain>
        <plasmid evidence="4">p1</plasmid>
    </source>
</reference>
<dbReference type="PANTHER" id="PTHR16943">
    <property type="entry name" value="2-METHYLCITRATE DEHYDRATASE-RELATED"/>
    <property type="match status" value="1"/>
</dbReference>
<protein>
    <submittedName>
        <fullName evidence="4">MmgE/PrpD family protein</fullName>
    </submittedName>
</protein>
<dbReference type="SUPFAM" id="SSF103378">
    <property type="entry name" value="2-methylcitrate dehydratase PrpD"/>
    <property type="match status" value="1"/>
</dbReference>
<dbReference type="PANTHER" id="PTHR16943:SF8">
    <property type="entry name" value="2-METHYLCITRATE DEHYDRATASE"/>
    <property type="match status" value="1"/>
</dbReference>
<comment type="similarity">
    <text evidence="1">Belongs to the PrpD family.</text>
</comment>
<dbReference type="GO" id="GO:0016829">
    <property type="term" value="F:lyase activity"/>
    <property type="evidence" value="ECO:0007669"/>
    <property type="project" value="InterPro"/>
</dbReference>
<evidence type="ECO:0000259" key="3">
    <source>
        <dbReference type="Pfam" id="PF19305"/>
    </source>
</evidence>
<feature type="domain" description="MmgE/PrpD N-terminal" evidence="2">
    <location>
        <begin position="10"/>
        <end position="247"/>
    </location>
</feature>
<proteinExistence type="inferred from homology"/>
<dbReference type="InterPro" id="IPR042188">
    <property type="entry name" value="MmgE/PrpD_sf_2"/>
</dbReference>
<dbReference type="AlphaFoldDB" id="A0AAU7LYF0"/>
<dbReference type="InterPro" id="IPR005656">
    <property type="entry name" value="MmgE_PrpD"/>
</dbReference>
<dbReference type="Gene3D" id="3.30.1330.120">
    <property type="entry name" value="2-methylcitrate dehydratase PrpD"/>
    <property type="match status" value="1"/>
</dbReference>
<dbReference type="RefSeq" id="WP_349282357.1">
    <property type="nucleotide sequence ID" value="NZ_CBCSCU010000056.1"/>
</dbReference>